<feature type="domain" description="Fumarylacetoacetase-like C-terminal" evidence="3">
    <location>
        <begin position="75"/>
        <end position="285"/>
    </location>
</feature>
<dbReference type="EMBL" id="VSSQ01000116">
    <property type="protein sequence ID" value="MPL78416.1"/>
    <property type="molecule type" value="Genomic_DNA"/>
</dbReference>
<evidence type="ECO:0000313" key="4">
    <source>
        <dbReference type="EMBL" id="MPL78416.1"/>
    </source>
</evidence>
<dbReference type="PANTHER" id="PTHR42796">
    <property type="entry name" value="FUMARYLACETOACETATE HYDROLASE DOMAIN-CONTAINING PROTEIN 2A-RELATED"/>
    <property type="match status" value="1"/>
</dbReference>
<dbReference type="GO" id="GO:0016853">
    <property type="term" value="F:isomerase activity"/>
    <property type="evidence" value="ECO:0007669"/>
    <property type="project" value="UniProtKB-ARBA"/>
</dbReference>
<comment type="similarity">
    <text evidence="1">Belongs to the FAH family.</text>
</comment>
<protein>
    <recommendedName>
        <fullName evidence="3">Fumarylacetoacetase-like C-terminal domain-containing protein</fullName>
    </recommendedName>
</protein>
<gene>
    <name evidence="4" type="primary">yisK_4</name>
    <name evidence="4" type="ORF">SDC9_24280</name>
</gene>
<dbReference type="GO" id="GO:0046872">
    <property type="term" value="F:metal ion binding"/>
    <property type="evidence" value="ECO:0007669"/>
    <property type="project" value="UniProtKB-KW"/>
</dbReference>
<dbReference type="PANTHER" id="PTHR42796:SF4">
    <property type="entry name" value="FUMARYLACETOACETATE HYDROLASE DOMAIN-CONTAINING PROTEIN 2A"/>
    <property type="match status" value="1"/>
</dbReference>
<proteinExistence type="inferred from homology"/>
<dbReference type="GO" id="GO:0019752">
    <property type="term" value="P:carboxylic acid metabolic process"/>
    <property type="evidence" value="ECO:0007669"/>
    <property type="project" value="UniProtKB-ARBA"/>
</dbReference>
<accession>A0A644UHE4</accession>
<evidence type="ECO:0000259" key="3">
    <source>
        <dbReference type="Pfam" id="PF01557"/>
    </source>
</evidence>
<keyword evidence="2" id="KW-0479">Metal-binding</keyword>
<organism evidence="4">
    <name type="scientific">bioreactor metagenome</name>
    <dbReference type="NCBI Taxonomy" id="1076179"/>
    <lineage>
        <taxon>unclassified sequences</taxon>
        <taxon>metagenomes</taxon>
        <taxon>ecological metagenomes</taxon>
    </lineage>
</organism>
<sequence>MKILTYEYQNKEQVGILTEDGKYVVPAFMYADMQQLIKHAALGELAGVVAAGENKVALTDVKLLAPIPKPAQDLICLGINYQEHDTEIAHSFGKEQLKKRNVPIYFSKRVNRAVDPEGFIDGHFNIVDSLDYESELAVVIGKDAKNVSEEDVQDYIFGYTIVNDVSARNVQTAYKQWYFGKSMDDFTPMGPWIVTADEISFPPKLDISCSVNGELRQNSNTKLLVHGVAHIISELSQGMTLQAGTIIVTGTPGGVGMGMKPPCFLQPGDVVTCAIEKIGKLTNVVK</sequence>
<dbReference type="Gene3D" id="3.90.850.10">
    <property type="entry name" value="Fumarylacetoacetase-like, C-terminal domain"/>
    <property type="match status" value="1"/>
</dbReference>
<evidence type="ECO:0000256" key="2">
    <source>
        <dbReference type="ARBA" id="ARBA00022723"/>
    </source>
</evidence>
<dbReference type="InterPro" id="IPR051121">
    <property type="entry name" value="FAH"/>
</dbReference>
<dbReference type="InterPro" id="IPR036663">
    <property type="entry name" value="Fumarylacetoacetase_C_sf"/>
</dbReference>
<dbReference type="AlphaFoldDB" id="A0A644UHE4"/>
<dbReference type="InterPro" id="IPR011234">
    <property type="entry name" value="Fumarylacetoacetase-like_C"/>
</dbReference>
<name>A0A644UHE4_9ZZZZ</name>
<comment type="caution">
    <text evidence="4">The sequence shown here is derived from an EMBL/GenBank/DDBJ whole genome shotgun (WGS) entry which is preliminary data.</text>
</comment>
<dbReference type="Pfam" id="PF01557">
    <property type="entry name" value="FAA_hydrolase"/>
    <property type="match status" value="1"/>
</dbReference>
<evidence type="ECO:0000256" key="1">
    <source>
        <dbReference type="ARBA" id="ARBA00010211"/>
    </source>
</evidence>
<dbReference type="FunFam" id="3.90.850.10:FF:000002">
    <property type="entry name" value="2-hydroxyhepta-2,4-diene-1,7-dioate isomerase"/>
    <property type="match status" value="1"/>
</dbReference>
<reference evidence="4" key="1">
    <citation type="submission" date="2019-08" db="EMBL/GenBank/DDBJ databases">
        <authorList>
            <person name="Kucharzyk K."/>
            <person name="Murdoch R.W."/>
            <person name="Higgins S."/>
            <person name="Loffler F."/>
        </authorList>
    </citation>
    <scope>NUCLEOTIDE SEQUENCE</scope>
</reference>
<dbReference type="SUPFAM" id="SSF56529">
    <property type="entry name" value="FAH"/>
    <property type="match status" value="1"/>
</dbReference>